<feature type="compositionally biased region" description="Polar residues" evidence="1">
    <location>
        <begin position="100"/>
        <end position="115"/>
    </location>
</feature>
<evidence type="ECO:0000313" key="2">
    <source>
        <dbReference type="EMBL" id="KLL11470.1"/>
    </source>
</evidence>
<dbReference type="EMBL" id="JWIO01000014">
    <property type="protein sequence ID" value="KLL11470.1"/>
    <property type="molecule type" value="Genomic_DNA"/>
</dbReference>
<proteinExistence type="predicted"/>
<comment type="caution">
    <text evidence="2">The sequence shown here is derived from an EMBL/GenBank/DDBJ whole genome shotgun (WGS) entry which is preliminary data.</text>
</comment>
<evidence type="ECO:0000256" key="1">
    <source>
        <dbReference type="SAM" id="MobiDB-lite"/>
    </source>
</evidence>
<gene>
    <name evidence="2" type="ORF">FrCorBMG51_10275</name>
</gene>
<dbReference type="Proteomes" id="UP000035425">
    <property type="component" value="Unassembled WGS sequence"/>
</dbReference>
<organism evidence="2 3">
    <name type="scientific">Protofrankia coriariae</name>
    <dbReference type="NCBI Taxonomy" id="1562887"/>
    <lineage>
        <taxon>Bacteria</taxon>
        <taxon>Bacillati</taxon>
        <taxon>Actinomycetota</taxon>
        <taxon>Actinomycetes</taxon>
        <taxon>Frankiales</taxon>
        <taxon>Frankiaceae</taxon>
        <taxon>Protofrankia</taxon>
    </lineage>
</organism>
<feature type="region of interest" description="Disordered" evidence="1">
    <location>
        <begin position="93"/>
        <end position="115"/>
    </location>
</feature>
<evidence type="ECO:0008006" key="4">
    <source>
        <dbReference type="Google" id="ProtNLM"/>
    </source>
</evidence>
<keyword evidence="3" id="KW-1185">Reference proteome</keyword>
<reference evidence="2 3" key="1">
    <citation type="submission" date="2014-12" db="EMBL/GenBank/DDBJ databases">
        <title>Frankia sp. BMG5.1 draft genome.</title>
        <authorList>
            <person name="Gtari M."/>
            <person name="Ghodhbane-Gtari F."/>
            <person name="Nouioui I."/>
            <person name="Ktari A."/>
            <person name="Hezbri K."/>
            <person name="Mimouni W."/>
            <person name="Sbissi I."/>
            <person name="Ayari A."/>
            <person name="Yamanaka T."/>
            <person name="Normand P."/>
            <person name="Tisa L.S."/>
            <person name="Boudabous A."/>
        </authorList>
    </citation>
    <scope>NUCLEOTIDE SEQUENCE [LARGE SCALE GENOMIC DNA]</scope>
    <source>
        <strain evidence="2 3">BMG5.1</strain>
    </source>
</reference>
<name>A0ABR5F414_9ACTN</name>
<sequence length="115" mass="11755">MYTVTCPHCPDLRTAADNPFDAGYLASTHDTTHHTGTQTAGITVTPAGPAPVCTPVPAGITPATCPHTDSCDGITSPAGQTGTWWRCTVCGTDYPDPHSGSGSHTDSPTLSGEES</sequence>
<accession>A0ABR5F414</accession>
<protein>
    <recommendedName>
        <fullName evidence="4">C2H2-type domain-containing protein</fullName>
    </recommendedName>
</protein>
<evidence type="ECO:0000313" key="3">
    <source>
        <dbReference type="Proteomes" id="UP000035425"/>
    </source>
</evidence>